<dbReference type="AlphaFoldDB" id="A0A371JX57"/>
<evidence type="ECO:0000313" key="7">
    <source>
        <dbReference type="Proteomes" id="UP000264492"/>
    </source>
</evidence>
<organism evidence="6 7">
    <name type="scientific">Lysobacter silvisoli</name>
    <dbReference type="NCBI Taxonomy" id="2293254"/>
    <lineage>
        <taxon>Bacteria</taxon>
        <taxon>Pseudomonadati</taxon>
        <taxon>Pseudomonadota</taxon>
        <taxon>Gammaproteobacteria</taxon>
        <taxon>Lysobacterales</taxon>
        <taxon>Lysobacteraceae</taxon>
        <taxon>Lysobacter</taxon>
    </lineage>
</organism>
<dbReference type="GO" id="GO:0016020">
    <property type="term" value="C:membrane"/>
    <property type="evidence" value="ECO:0007669"/>
    <property type="project" value="UniProtKB-SubCell"/>
</dbReference>
<comment type="subcellular location">
    <subcellularLocation>
        <location evidence="1">Membrane</location>
    </subcellularLocation>
</comment>
<gene>
    <name evidence="6" type="ORF">DX914_18330</name>
</gene>
<accession>A0A371JX57</accession>
<keyword evidence="4 5" id="KW-0472">Membrane</keyword>
<dbReference type="InterPro" id="IPR007593">
    <property type="entry name" value="CD225/Dispanin_fam"/>
</dbReference>
<feature type="transmembrane region" description="Helical" evidence="5">
    <location>
        <begin position="16"/>
        <end position="45"/>
    </location>
</feature>
<evidence type="ECO:0000256" key="5">
    <source>
        <dbReference type="SAM" id="Phobius"/>
    </source>
</evidence>
<comment type="caution">
    <text evidence="6">The sequence shown here is derived from an EMBL/GenBank/DDBJ whole genome shotgun (WGS) entry which is preliminary data.</text>
</comment>
<dbReference type="OrthoDB" id="6024442at2"/>
<keyword evidence="3 5" id="KW-1133">Transmembrane helix</keyword>
<name>A0A371JX57_9GAMM</name>
<evidence type="ECO:0000256" key="3">
    <source>
        <dbReference type="ARBA" id="ARBA00022989"/>
    </source>
</evidence>
<dbReference type="Proteomes" id="UP000264492">
    <property type="component" value="Unassembled WGS sequence"/>
</dbReference>
<dbReference type="Pfam" id="PF04505">
    <property type="entry name" value="CD225"/>
    <property type="match status" value="1"/>
</dbReference>
<protein>
    <submittedName>
        <fullName evidence="6">CD225/dispanin family protein</fullName>
    </submittedName>
</protein>
<dbReference type="RefSeq" id="WP_115861515.1">
    <property type="nucleotide sequence ID" value="NZ_QTSU01000004.1"/>
</dbReference>
<evidence type="ECO:0000256" key="2">
    <source>
        <dbReference type="ARBA" id="ARBA00022692"/>
    </source>
</evidence>
<dbReference type="PANTHER" id="PTHR14948">
    <property type="entry name" value="NG5"/>
    <property type="match status" value="1"/>
</dbReference>
<feature type="transmembrane region" description="Helical" evidence="5">
    <location>
        <begin position="70"/>
        <end position="92"/>
    </location>
</feature>
<keyword evidence="7" id="KW-1185">Reference proteome</keyword>
<dbReference type="PANTHER" id="PTHR14948:SF44">
    <property type="entry name" value="PROLINE-RICH TRANSMEMBRANE PROTEIN 1-LIKE"/>
    <property type="match status" value="1"/>
</dbReference>
<proteinExistence type="predicted"/>
<sequence length="109" mass="11575">MNMPPSAAPAQPIPNYLAWSISMTVLGFCLCCIIGCAPGIVGIVYGSQVNSKANQGDLEGARKASENAKIWCWVATAVVALGLLLNIGSFMMGGTAQYMEMMQQMQNAR</sequence>
<keyword evidence="2 5" id="KW-0812">Transmembrane</keyword>
<reference evidence="6 7" key="1">
    <citation type="submission" date="2018-08" db="EMBL/GenBank/DDBJ databases">
        <title>Lysobacter sp. zong2l5, whole genome shotgun sequence.</title>
        <authorList>
            <person name="Zhang X."/>
            <person name="Feng G."/>
            <person name="Zhu H."/>
        </authorList>
    </citation>
    <scope>NUCLEOTIDE SEQUENCE [LARGE SCALE GENOMIC DNA]</scope>
    <source>
        <strain evidence="7">zong2l5</strain>
    </source>
</reference>
<evidence type="ECO:0000256" key="4">
    <source>
        <dbReference type="ARBA" id="ARBA00023136"/>
    </source>
</evidence>
<dbReference type="InterPro" id="IPR051423">
    <property type="entry name" value="CD225/Dispanin"/>
</dbReference>
<dbReference type="EMBL" id="QTSU01000004">
    <property type="protein sequence ID" value="RDZ26230.1"/>
    <property type="molecule type" value="Genomic_DNA"/>
</dbReference>
<evidence type="ECO:0000256" key="1">
    <source>
        <dbReference type="ARBA" id="ARBA00004370"/>
    </source>
</evidence>
<evidence type="ECO:0000313" key="6">
    <source>
        <dbReference type="EMBL" id="RDZ26230.1"/>
    </source>
</evidence>